<dbReference type="PANTHER" id="PTHR43537:SF51">
    <property type="entry name" value="HTH-TYPE TRANSCRIPTIONAL REGULATOR LGOR-RELATED"/>
    <property type="match status" value="1"/>
</dbReference>
<dbReference type="InterPro" id="IPR008920">
    <property type="entry name" value="TF_FadR/GntR_C"/>
</dbReference>
<dbReference type="Gene3D" id="1.10.10.10">
    <property type="entry name" value="Winged helix-like DNA-binding domain superfamily/Winged helix DNA-binding domain"/>
    <property type="match status" value="1"/>
</dbReference>
<dbReference type="InterPro" id="IPR036390">
    <property type="entry name" value="WH_DNA-bd_sf"/>
</dbReference>
<protein>
    <submittedName>
        <fullName evidence="5">GntR family transcriptional regulator</fullName>
    </submittedName>
</protein>
<sequence length="234" mass="25740">MTQPSSVIVRLREMILRGELVPGERMPEAELATRLGVSRTPVRQALPALAQEGLLVPAGKRGYSVRAFTAQHSLDALRIRSVLEGFAARIVAERGASAALLAALKACLYEGDAIFANRVLADDDELRYAEMNARFHQLIMEASQVPLLESLTERCNLVPFTAPKSIAFSSSSKEKMFDFLFYAHGQHHNIVEAIEAGQGDRAEFLFREHAYTQEKSQTLDPAMGPLMALRADAA</sequence>
<dbReference type="Pfam" id="PF00392">
    <property type="entry name" value="GntR"/>
    <property type="match status" value="1"/>
</dbReference>
<dbReference type="PANTHER" id="PTHR43537">
    <property type="entry name" value="TRANSCRIPTIONAL REGULATOR, GNTR FAMILY"/>
    <property type="match status" value="1"/>
</dbReference>
<dbReference type="InterPro" id="IPR036388">
    <property type="entry name" value="WH-like_DNA-bd_sf"/>
</dbReference>
<dbReference type="SUPFAM" id="SSF48008">
    <property type="entry name" value="GntR ligand-binding domain-like"/>
    <property type="match status" value="1"/>
</dbReference>
<dbReference type="Pfam" id="PF07729">
    <property type="entry name" value="FCD"/>
    <property type="match status" value="1"/>
</dbReference>
<dbReference type="Gene3D" id="1.20.120.530">
    <property type="entry name" value="GntR ligand-binding domain-like"/>
    <property type="match status" value="1"/>
</dbReference>
<dbReference type="SMART" id="SM00895">
    <property type="entry name" value="FCD"/>
    <property type="match status" value="1"/>
</dbReference>
<evidence type="ECO:0000256" key="2">
    <source>
        <dbReference type="ARBA" id="ARBA00023125"/>
    </source>
</evidence>
<dbReference type="SMART" id="SM00345">
    <property type="entry name" value="HTH_GNTR"/>
    <property type="match status" value="1"/>
</dbReference>
<keyword evidence="2" id="KW-0238">DNA-binding</keyword>
<keyword evidence="3" id="KW-0804">Transcription</keyword>
<proteinExistence type="predicted"/>
<organism evidence="5 6">
    <name type="scientific">Eoetvoesiella caeni</name>
    <dbReference type="NCBI Taxonomy" id="645616"/>
    <lineage>
        <taxon>Bacteria</taxon>
        <taxon>Pseudomonadati</taxon>
        <taxon>Pseudomonadota</taxon>
        <taxon>Betaproteobacteria</taxon>
        <taxon>Burkholderiales</taxon>
        <taxon>Alcaligenaceae</taxon>
        <taxon>Eoetvoesiella</taxon>
    </lineage>
</organism>
<keyword evidence="1" id="KW-0805">Transcription regulation</keyword>
<name>A0A366HHC7_9BURK</name>
<keyword evidence="6" id="KW-1185">Reference proteome</keyword>
<evidence type="ECO:0000313" key="6">
    <source>
        <dbReference type="Proteomes" id="UP000253628"/>
    </source>
</evidence>
<dbReference type="CDD" id="cd07377">
    <property type="entry name" value="WHTH_GntR"/>
    <property type="match status" value="1"/>
</dbReference>
<accession>A0A366HHC7</accession>
<dbReference type="GO" id="GO:0003677">
    <property type="term" value="F:DNA binding"/>
    <property type="evidence" value="ECO:0007669"/>
    <property type="project" value="UniProtKB-KW"/>
</dbReference>
<dbReference type="PROSITE" id="PS50949">
    <property type="entry name" value="HTH_GNTR"/>
    <property type="match status" value="1"/>
</dbReference>
<evidence type="ECO:0000259" key="4">
    <source>
        <dbReference type="PROSITE" id="PS50949"/>
    </source>
</evidence>
<evidence type="ECO:0000313" key="5">
    <source>
        <dbReference type="EMBL" id="RBP42064.1"/>
    </source>
</evidence>
<dbReference type="Proteomes" id="UP000253628">
    <property type="component" value="Unassembled WGS sequence"/>
</dbReference>
<dbReference type="InterPro" id="IPR011711">
    <property type="entry name" value="GntR_C"/>
</dbReference>
<evidence type="ECO:0000256" key="3">
    <source>
        <dbReference type="ARBA" id="ARBA00023163"/>
    </source>
</evidence>
<dbReference type="AlphaFoldDB" id="A0A366HHC7"/>
<dbReference type="GO" id="GO:0003700">
    <property type="term" value="F:DNA-binding transcription factor activity"/>
    <property type="evidence" value="ECO:0007669"/>
    <property type="project" value="InterPro"/>
</dbReference>
<reference evidence="5 6" key="1">
    <citation type="submission" date="2018-06" db="EMBL/GenBank/DDBJ databases">
        <title>Genomic Encyclopedia of Type Strains, Phase IV (KMG-IV): sequencing the most valuable type-strain genomes for metagenomic binning, comparative biology and taxonomic classification.</title>
        <authorList>
            <person name="Goeker M."/>
        </authorList>
    </citation>
    <scope>NUCLEOTIDE SEQUENCE [LARGE SCALE GENOMIC DNA]</scope>
    <source>
        <strain evidence="5 6">DSM 25520</strain>
    </source>
</reference>
<dbReference type="InterPro" id="IPR000524">
    <property type="entry name" value="Tscrpt_reg_HTH_GntR"/>
</dbReference>
<dbReference type="PRINTS" id="PR00035">
    <property type="entry name" value="HTHGNTR"/>
</dbReference>
<dbReference type="EMBL" id="QNRQ01000002">
    <property type="protein sequence ID" value="RBP42064.1"/>
    <property type="molecule type" value="Genomic_DNA"/>
</dbReference>
<dbReference type="OrthoDB" id="8066003at2"/>
<feature type="domain" description="HTH gntR-type" evidence="4">
    <location>
        <begin position="1"/>
        <end position="68"/>
    </location>
</feature>
<comment type="caution">
    <text evidence="5">The sequence shown here is derived from an EMBL/GenBank/DDBJ whole genome shotgun (WGS) entry which is preliminary data.</text>
</comment>
<evidence type="ECO:0000256" key="1">
    <source>
        <dbReference type="ARBA" id="ARBA00023015"/>
    </source>
</evidence>
<dbReference type="SUPFAM" id="SSF46785">
    <property type="entry name" value="Winged helix' DNA-binding domain"/>
    <property type="match status" value="1"/>
</dbReference>
<gene>
    <name evidence="5" type="ORF">DFR37_102450</name>
</gene>
<dbReference type="RefSeq" id="WP_113932436.1">
    <property type="nucleotide sequence ID" value="NZ_JACCEU010000002.1"/>
</dbReference>